<evidence type="ECO:0000256" key="4">
    <source>
        <dbReference type="ARBA" id="ARBA00022452"/>
    </source>
</evidence>
<comment type="similarity">
    <text evidence="2">Belongs to the outer membrane factor (OMF) (TC 1.B.17) family.</text>
</comment>
<evidence type="ECO:0000256" key="6">
    <source>
        <dbReference type="ARBA" id="ARBA00023136"/>
    </source>
</evidence>
<evidence type="ECO:0000313" key="10">
    <source>
        <dbReference type="Proteomes" id="UP000321204"/>
    </source>
</evidence>
<evidence type="ECO:0000256" key="7">
    <source>
        <dbReference type="ARBA" id="ARBA00023237"/>
    </source>
</evidence>
<dbReference type="KEGG" id="fgg:FSB75_01110"/>
<name>A0A5B8UE27_9BACT</name>
<dbReference type="Proteomes" id="UP000321204">
    <property type="component" value="Chromosome"/>
</dbReference>
<dbReference type="PANTHER" id="PTHR30026:SF20">
    <property type="entry name" value="OUTER MEMBRANE PROTEIN TOLC"/>
    <property type="match status" value="1"/>
</dbReference>
<accession>A0A5B8UE27</accession>
<dbReference type="EMBL" id="CP042433">
    <property type="protein sequence ID" value="QEC54556.1"/>
    <property type="molecule type" value="Genomic_DNA"/>
</dbReference>
<dbReference type="PANTHER" id="PTHR30026">
    <property type="entry name" value="OUTER MEMBRANE PROTEIN TOLC"/>
    <property type="match status" value="1"/>
</dbReference>
<keyword evidence="10" id="KW-1185">Reference proteome</keyword>
<dbReference type="GO" id="GO:0009279">
    <property type="term" value="C:cell outer membrane"/>
    <property type="evidence" value="ECO:0007669"/>
    <property type="project" value="UniProtKB-SubCell"/>
</dbReference>
<evidence type="ECO:0000256" key="2">
    <source>
        <dbReference type="ARBA" id="ARBA00007613"/>
    </source>
</evidence>
<dbReference type="GO" id="GO:1990281">
    <property type="term" value="C:efflux pump complex"/>
    <property type="evidence" value="ECO:0007669"/>
    <property type="project" value="TreeGrafter"/>
</dbReference>
<dbReference type="GO" id="GO:0015562">
    <property type="term" value="F:efflux transmembrane transporter activity"/>
    <property type="evidence" value="ECO:0007669"/>
    <property type="project" value="InterPro"/>
</dbReference>
<sequence length="456" mass="52076">MKWTKKKKRLKPRKHDTKRMMKRFFFLLVIAVAGKEGLAQQDSLTVEEAVAYALRNNYDIQLSRQDSAVAAINYLYRNAGFYPRLNGNGTYLANNNNQRQTLADGSEKERKGIKSNSLTASINLNWTVFDGFRMFLLRNQLDIAVEQGNLVVKSAVINTVANVVTTYYDIVRQQQQLRNVEEQMQLASDRLKLAQYKFDIGVGIKPDVLQAKIDFNNSKAAQLNQLALIDQRRQTLNELMNTAPSVNYKVSDTIPVRSDLVLAALLSNLSTPDLQLTRANIKAAELNVRLVKAQRYPTVSLISAYNFSRTSNNQVINQFSPLFNLNKGFNYGITATVPILNNFTVRQQIRQAELTVRYHELQYESQTSLLNTNLINSFRSYEAQRQVVETLDSSVGLARENLFIERERYRLGKTTFIELRQAEENVSTTITNLINARYNLKAAETELLRLRGDLVR</sequence>
<keyword evidence="7" id="KW-0998">Cell outer membrane</keyword>
<feature type="coiled-coil region" evidence="8">
    <location>
        <begin position="170"/>
        <end position="197"/>
    </location>
</feature>
<keyword evidence="8" id="KW-0175">Coiled coil</keyword>
<gene>
    <name evidence="9" type="ORF">FSB75_01110</name>
</gene>
<dbReference type="Pfam" id="PF02321">
    <property type="entry name" value="OEP"/>
    <property type="match status" value="2"/>
</dbReference>
<keyword evidence="6" id="KW-0472">Membrane</keyword>
<dbReference type="SUPFAM" id="SSF56954">
    <property type="entry name" value="Outer membrane efflux proteins (OEP)"/>
    <property type="match status" value="1"/>
</dbReference>
<dbReference type="Gene3D" id="1.20.1600.10">
    <property type="entry name" value="Outer membrane efflux proteins (OEP)"/>
    <property type="match status" value="1"/>
</dbReference>
<protein>
    <submittedName>
        <fullName evidence="9">TolC family protein</fullName>
    </submittedName>
</protein>
<dbReference type="InterPro" id="IPR051906">
    <property type="entry name" value="TolC-like"/>
</dbReference>
<keyword evidence="5" id="KW-0812">Transmembrane</keyword>
<evidence type="ECO:0000256" key="1">
    <source>
        <dbReference type="ARBA" id="ARBA00004442"/>
    </source>
</evidence>
<dbReference type="InterPro" id="IPR003423">
    <property type="entry name" value="OMP_efflux"/>
</dbReference>
<organism evidence="9 10">
    <name type="scientific">Flavisolibacter ginsenosidimutans</name>
    <dbReference type="NCBI Taxonomy" id="661481"/>
    <lineage>
        <taxon>Bacteria</taxon>
        <taxon>Pseudomonadati</taxon>
        <taxon>Bacteroidota</taxon>
        <taxon>Chitinophagia</taxon>
        <taxon>Chitinophagales</taxon>
        <taxon>Chitinophagaceae</taxon>
        <taxon>Flavisolibacter</taxon>
    </lineage>
</organism>
<evidence type="ECO:0000313" key="9">
    <source>
        <dbReference type="EMBL" id="QEC54556.1"/>
    </source>
</evidence>
<proteinExistence type="inferred from homology"/>
<evidence type="ECO:0000256" key="5">
    <source>
        <dbReference type="ARBA" id="ARBA00022692"/>
    </source>
</evidence>
<dbReference type="AlphaFoldDB" id="A0A5B8UE27"/>
<evidence type="ECO:0000256" key="8">
    <source>
        <dbReference type="SAM" id="Coils"/>
    </source>
</evidence>
<keyword evidence="4" id="KW-1134">Transmembrane beta strand</keyword>
<dbReference type="GO" id="GO:0015288">
    <property type="term" value="F:porin activity"/>
    <property type="evidence" value="ECO:0007669"/>
    <property type="project" value="TreeGrafter"/>
</dbReference>
<dbReference type="OrthoDB" id="9771205at2"/>
<comment type="subcellular location">
    <subcellularLocation>
        <location evidence="1">Cell outer membrane</location>
    </subcellularLocation>
</comment>
<reference evidence="9 10" key="1">
    <citation type="journal article" date="2015" name="Int. J. Syst. Evol. Microbiol.">
        <title>Flavisolibacter ginsenosidimutans sp. nov., with ginsenoside-converting activity isolated from soil used for cultivating ginseng.</title>
        <authorList>
            <person name="Zhao Y."/>
            <person name="Liu Q."/>
            <person name="Kang M.S."/>
            <person name="Jin F."/>
            <person name="Yu H."/>
            <person name="Im W.T."/>
        </authorList>
    </citation>
    <scope>NUCLEOTIDE SEQUENCE [LARGE SCALE GENOMIC DNA]</scope>
    <source>
        <strain evidence="9 10">Gsoil 636</strain>
    </source>
</reference>
<keyword evidence="3" id="KW-0813">Transport</keyword>
<evidence type="ECO:0000256" key="3">
    <source>
        <dbReference type="ARBA" id="ARBA00022448"/>
    </source>
</evidence>